<dbReference type="OrthoDB" id="713315at2"/>
<dbReference type="KEGG" id="psuf:A1sIA56_02205"/>
<dbReference type="SMART" id="SM00490">
    <property type="entry name" value="HELICc"/>
    <property type="match status" value="1"/>
</dbReference>
<dbReference type="GO" id="GO:0004386">
    <property type="term" value="F:helicase activity"/>
    <property type="evidence" value="ECO:0007669"/>
    <property type="project" value="UniProtKB-KW"/>
</dbReference>
<proteinExistence type="predicted"/>
<name>A0A249KG08_9ACTN</name>
<evidence type="ECO:0000313" key="4">
    <source>
        <dbReference type="Proteomes" id="UP000217215"/>
    </source>
</evidence>
<dbReference type="Proteomes" id="UP000217215">
    <property type="component" value="Chromosome"/>
</dbReference>
<feature type="domain" description="Helicase C-terminal" evidence="2">
    <location>
        <begin position="861"/>
        <end position="1031"/>
    </location>
</feature>
<protein>
    <submittedName>
        <fullName evidence="3">Putative helicase</fullName>
    </submittedName>
</protein>
<dbReference type="AlphaFoldDB" id="A0A249KG08"/>
<organism evidence="3 4">
    <name type="scientific">Candidatus Planktophila sulfonica</name>
    <dbReference type="NCBI Taxonomy" id="1884904"/>
    <lineage>
        <taxon>Bacteria</taxon>
        <taxon>Bacillati</taxon>
        <taxon>Actinomycetota</taxon>
        <taxon>Actinomycetes</taxon>
        <taxon>Candidatus Nanopelagicales</taxon>
        <taxon>Candidatus Nanopelagicaceae</taxon>
        <taxon>Candidatus Planktophila</taxon>
    </lineage>
</organism>
<feature type="compositionally biased region" description="Acidic residues" evidence="1">
    <location>
        <begin position="84"/>
        <end position="94"/>
    </location>
</feature>
<dbReference type="InterPro" id="IPR001650">
    <property type="entry name" value="Helicase_C-like"/>
</dbReference>
<dbReference type="Pfam" id="PF00271">
    <property type="entry name" value="Helicase_C"/>
    <property type="match status" value="1"/>
</dbReference>
<dbReference type="InterPro" id="IPR027417">
    <property type="entry name" value="P-loop_NTPase"/>
</dbReference>
<keyword evidence="3" id="KW-0347">Helicase</keyword>
<dbReference type="PROSITE" id="PS51194">
    <property type="entry name" value="HELICASE_CTER"/>
    <property type="match status" value="1"/>
</dbReference>
<evidence type="ECO:0000256" key="1">
    <source>
        <dbReference type="SAM" id="MobiDB-lite"/>
    </source>
</evidence>
<feature type="region of interest" description="Disordered" evidence="1">
    <location>
        <begin position="68"/>
        <end position="108"/>
    </location>
</feature>
<accession>A0A249KG08</accession>
<reference evidence="3 4" key="1">
    <citation type="submission" date="2016-07" db="EMBL/GenBank/DDBJ databases">
        <title>High microdiversification within the ubiquitous acI lineage of Actinobacteria.</title>
        <authorList>
            <person name="Neuenschwander S.M."/>
            <person name="Salcher M."/>
            <person name="Ghai R."/>
            <person name="Pernthaler J."/>
        </authorList>
    </citation>
    <scope>NUCLEOTIDE SEQUENCE [LARGE SCALE GENOMIC DNA]</scope>
    <source>
        <strain evidence="3">MMS-IA-56</strain>
    </source>
</reference>
<keyword evidence="3" id="KW-0378">Hydrolase</keyword>
<evidence type="ECO:0000313" key="3">
    <source>
        <dbReference type="EMBL" id="ASY15733.1"/>
    </source>
</evidence>
<dbReference type="EMBL" id="CP016773">
    <property type="protein sequence ID" value="ASY15733.1"/>
    <property type="molecule type" value="Genomic_DNA"/>
</dbReference>
<keyword evidence="4" id="KW-1185">Reference proteome</keyword>
<keyword evidence="3" id="KW-0547">Nucleotide-binding</keyword>
<evidence type="ECO:0000259" key="2">
    <source>
        <dbReference type="PROSITE" id="PS51194"/>
    </source>
</evidence>
<sequence>MSEAKDSQRGKIIDFLSGEILGPRNEGKKLDLSKSVVFTSWEESHGPWIDSETGEEVIPIKPRDRYGSGVLEPVHGSAPRITEEEGDTPVEEDLTSSVGDSPDIGDMEKLETRPAVGSDENRDHLDIEVRSNKSWLNPRTIGISFLIKDANKGQIRVLISGGTYRPFVVGIKPGEPSKNDSEAAAPSRVYENTWYVRQSFSNTFVFDSSDLQEVKVKEFLTGKLVDSQGRKLNIEVKLLVRRESESRFLCTLSCVNRSSIVSDENILYQAKLVAMTEDGPSFGPYPESARDFEMDLDDESALLLYKNYPTFGIGHNAGVEWDRDPKASIIKLTLTSLPKFEAPSITPTVYFEDGSEAIIDMRLMADKSRKEEALGELEKLVSSYSNWISNQETKSKSDPDILQKYTKSAKSNIEDCRKACSRMLKGIDSLRNNPEVYEAFRLANFAMLEQQYRSRLETRQINYSGRISISGNKPSEAIPPSGGLWRPFQIAFFLSVIESSSNELSEDRDLVDLIFFPTGGGKTEAYLGVAAFVILLKRMKDSNDSGTTVLMRYTLRLLTTQQFLRAASLICALEKIRRQNEEKFGKTPFSIGAWLGGVVTPNSNQKALTALAEMKKRGEDAPNPFLLLRCPWCGTAMGPVKSDLNSGPDKNFTAGYKILTTSPKQFKFHCPDLECDFAGGLPLNVIDEQIYQNPPTILIGTVDKFAQMSWQEGARSIFGLGADGQRISTPPSLIIQDEFHLISGPLGSLVGIYEGVIEELCTIDIDGVKTLPKIISSTATIRRFRAQAEAIYGRKKVSLFPPPCIDASDSFFAVWDRHKDGTLKNGRMYLGVNAPGLGSVQSAQVRVGAALAQAPMGIDNDEERDPWWTNLWFFNSIRELSNTVSLFQSDIPNYLKDMKRRYGHQSRHLNVINELTSRRQSHELPKILRELEEPYRGIAEPSQRGIWDACLASNIIEVGIDINRLSLMTIVSQPKSTAQYIQVSGRVGRDPLRKPGLVVTIYTSNRPRDLSHFEHFRSYHEKLYAQVEPTSVTPFSAPVIKRALRGAAVSYLRMVIPMGTPPKEVDTRKLVFILTQLRTRADRLNLSSDDLKILDAEIQLILKEWNVYRADEWGAQEGSPNGLLAAPSEDKNITGYRWVIPVSMRNVDASVELEISRKYRLAQMNDEEPISV</sequence>
<dbReference type="SUPFAM" id="SSF52540">
    <property type="entry name" value="P-loop containing nucleoside triphosphate hydrolases"/>
    <property type="match status" value="1"/>
</dbReference>
<gene>
    <name evidence="3" type="ORF">A1sIA56_02205</name>
</gene>
<dbReference type="CDD" id="cd18785">
    <property type="entry name" value="SF2_C"/>
    <property type="match status" value="1"/>
</dbReference>
<keyword evidence="3" id="KW-0067">ATP-binding</keyword>
<dbReference type="RefSeq" id="WP_095673328.1">
    <property type="nucleotide sequence ID" value="NZ_CP016773.1"/>
</dbReference>
<dbReference type="Gene3D" id="3.40.50.300">
    <property type="entry name" value="P-loop containing nucleotide triphosphate hydrolases"/>
    <property type="match status" value="2"/>
</dbReference>